<feature type="chain" id="PRO_5017729699" evidence="1">
    <location>
        <begin position="20"/>
        <end position="140"/>
    </location>
</feature>
<evidence type="ECO:0000256" key="1">
    <source>
        <dbReference type="SAM" id="SignalP"/>
    </source>
</evidence>
<sequence>MRSCLLIFAFFLAVSSALAADDLDPRVAFVVSIGEWNNGGQRGTFRFVTKTHGFEHASTSLWMQWVAYPEGSDGESAAVRSVAINELNDGFFSFESPACLAGWPCKKFSLIATHIYSHESHAFEIKADGLGEYQIREVSP</sequence>
<evidence type="ECO:0000313" key="2">
    <source>
        <dbReference type="EMBL" id="RFA36505.1"/>
    </source>
</evidence>
<feature type="signal peptide" evidence="1">
    <location>
        <begin position="1"/>
        <end position="19"/>
    </location>
</feature>
<evidence type="ECO:0000313" key="3">
    <source>
        <dbReference type="Proteomes" id="UP000256763"/>
    </source>
</evidence>
<comment type="caution">
    <text evidence="2">The sequence shown here is derived from an EMBL/GenBank/DDBJ whole genome shotgun (WGS) entry which is preliminary data.</text>
</comment>
<proteinExistence type="predicted"/>
<accession>A0A3E0WWX9</accession>
<keyword evidence="1" id="KW-0732">Signal</keyword>
<organism evidence="2 3">
    <name type="scientific">Alkalilimnicola ehrlichii</name>
    <dbReference type="NCBI Taxonomy" id="351052"/>
    <lineage>
        <taxon>Bacteria</taxon>
        <taxon>Pseudomonadati</taxon>
        <taxon>Pseudomonadota</taxon>
        <taxon>Gammaproteobacteria</taxon>
        <taxon>Chromatiales</taxon>
        <taxon>Ectothiorhodospiraceae</taxon>
        <taxon>Alkalilimnicola</taxon>
    </lineage>
</organism>
<protein>
    <submittedName>
        <fullName evidence="2">Uncharacterized protein</fullName>
    </submittedName>
</protein>
<name>A0A3E0WWX9_9GAMM</name>
<reference evidence="3" key="1">
    <citation type="submission" date="2017-05" db="EMBL/GenBank/DDBJ databases">
        <authorList>
            <person name="Sharma S."/>
            <person name="Sidhu C."/>
            <person name="Pinnaka A.K."/>
        </authorList>
    </citation>
    <scope>NUCLEOTIDE SEQUENCE [LARGE SCALE GENOMIC DNA]</scope>
    <source>
        <strain evidence="3">AK93</strain>
    </source>
</reference>
<gene>
    <name evidence="2" type="ORF">CAL65_11085</name>
</gene>
<dbReference type="Proteomes" id="UP000256763">
    <property type="component" value="Unassembled WGS sequence"/>
</dbReference>
<dbReference type="EMBL" id="NFZW01000009">
    <property type="protein sequence ID" value="RFA36505.1"/>
    <property type="molecule type" value="Genomic_DNA"/>
</dbReference>
<keyword evidence="3" id="KW-1185">Reference proteome</keyword>
<dbReference type="AlphaFoldDB" id="A0A3E0WWX9"/>